<evidence type="ECO:0000313" key="2">
    <source>
        <dbReference type="EMBL" id="QHT28579.1"/>
    </source>
</evidence>
<protein>
    <submittedName>
        <fullName evidence="2">Uncharacterized protein</fullName>
    </submittedName>
</protein>
<feature type="compositionally biased region" description="Basic and acidic residues" evidence="1">
    <location>
        <begin position="313"/>
        <end position="332"/>
    </location>
</feature>
<accession>A0A6C0EJV2</accession>
<feature type="compositionally biased region" description="Low complexity" evidence="1">
    <location>
        <begin position="280"/>
        <end position="309"/>
    </location>
</feature>
<name>A0A6C0EJV2_9ZZZZ</name>
<proteinExistence type="predicted"/>
<dbReference type="EMBL" id="MN738863">
    <property type="protein sequence ID" value="QHT28579.1"/>
    <property type="molecule type" value="Genomic_DNA"/>
</dbReference>
<sequence length="348" mass="39421">MVFEEKFNKTLTELFDNIKSNYSYLDKSINSNYTFPLTGIQHVEKFYTYSENKEQDISTKNEMIFSENQTLIEHVDFYKLWNDETLDCDNKQEIWNYLHALYIYAYEYKNNKDVVTILDELKDIPLDSDKLDLKTKAFLNIIESLKDNDGVNGVDIGANIDDIMGDSTGDSKGGLSGIDIPEIFEGSIGKLANEIAQDINTNDLNIDDPSKLLEGLFSGNFDINNDTSGIASLVQNITSKIQNKISSGELDENDLFSEASNVMSKLGQNDMFSNIMKTMSPSPSSPSSTSPSPLASFFTPSSQSQEQPPLQIESKEKRGKTIDHKKNLQEKREYLKKKLEKKKLEEKK</sequence>
<evidence type="ECO:0000256" key="1">
    <source>
        <dbReference type="SAM" id="MobiDB-lite"/>
    </source>
</evidence>
<feature type="region of interest" description="Disordered" evidence="1">
    <location>
        <begin position="274"/>
        <end position="332"/>
    </location>
</feature>
<dbReference type="AlphaFoldDB" id="A0A6C0EJV2"/>
<reference evidence="2" key="1">
    <citation type="journal article" date="2020" name="Nature">
        <title>Giant virus diversity and host interactions through global metagenomics.</title>
        <authorList>
            <person name="Schulz F."/>
            <person name="Roux S."/>
            <person name="Paez-Espino D."/>
            <person name="Jungbluth S."/>
            <person name="Walsh D.A."/>
            <person name="Denef V.J."/>
            <person name="McMahon K.D."/>
            <person name="Konstantinidis K.T."/>
            <person name="Eloe-Fadrosh E.A."/>
            <person name="Kyrpides N.C."/>
            <person name="Woyke T."/>
        </authorList>
    </citation>
    <scope>NUCLEOTIDE SEQUENCE</scope>
    <source>
        <strain evidence="2">GVMAG-M-3300001351-8</strain>
    </source>
</reference>
<organism evidence="2">
    <name type="scientific">viral metagenome</name>
    <dbReference type="NCBI Taxonomy" id="1070528"/>
    <lineage>
        <taxon>unclassified sequences</taxon>
        <taxon>metagenomes</taxon>
        <taxon>organismal metagenomes</taxon>
    </lineage>
</organism>